<proteinExistence type="predicted"/>
<dbReference type="STRING" id="436010.A0A166KPS0"/>
<keyword evidence="1" id="KW-1133">Transmembrane helix</keyword>
<accession>A0A166KPS0</accession>
<reference evidence="3 4" key="1">
    <citation type="journal article" date="2016" name="Mol. Biol. Evol.">
        <title>Comparative Genomics of Early-Diverging Mushroom-Forming Fungi Provides Insights into the Origins of Lignocellulose Decay Capabilities.</title>
        <authorList>
            <person name="Nagy L.G."/>
            <person name="Riley R."/>
            <person name="Tritt A."/>
            <person name="Adam C."/>
            <person name="Daum C."/>
            <person name="Floudas D."/>
            <person name="Sun H."/>
            <person name="Yadav J.S."/>
            <person name="Pangilinan J."/>
            <person name="Larsson K.H."/>
            <person name="Matsuura K."/>
            <person name="Barry K."/>
            <person name="Labutti K."/>
            <person name="Kuo R."/>
            <person name="Ohm R.A."/>
            <person name="Bhattacharya S.S."/>
            <person name="Shirouzu T."/>
            <person name="Yoshinaga Y."/>
            <person name="Martin F.M."/>
            <person name="Grigoriev I.V."/>
            <person name="Hibbett D.S."/>
        </authorList>
    </citation>
    <scope>NUCLEOTIDE SEQUENCE [LARGE SCALE GENOMIC DNA]</scope>
    <source>
        <strain evidence="3 4">CBS 109695</strain>
    </source>
</reference>
<feature type="transmembrane region" description="Helical" evidence="1">
    <location>
        <begin position="62"/>
        <end position="85"/>
    </location>
</feature>
<sequence length="317" mass="35303">MTSPVLNPNTPLASLPADLVDVQQISAYIYFACVGALAWDWLMSMPDEYQILSVRGPFTPKIAYVCARIFTFAFCLCSAIFQVAAMSNCRAMMYTITILADLAFNTTNLLFFFRVRAVYSNSRSVTAFFGVCYVIVFGVSLCEPFALHAEHLGPTRLCIESDVPSWSVAPMLCNAVNDTLVFLAISYRITSQSMAGKTWREKLQRFFRDKGASRLAKSLLHNGQLYYLATTVMNVAEIAMGLSSPYVIMLTVPAIALQSAMSCRVHRGVIQSLIARDECQSELLMLTTVIADTSDYTTFKEYDIGVKTSMSNRKDRQ</sequence>
<keyword evidence="1" id="KW-0472">Membrane</keyword>
<feature type="transmembrane region" description="Helical" evidence="1">
    <location>
        <begin position="25"/>
        <end position="42"/>
    </location>
</feature>
<feature type="transmembrane region" description="Helical" evidence="1">
    <location>
        <begin position="125"/>
        <end position="147"/>
    </location>
</feature>
<gene>
    <name evidence="3" type="ORF">FIBSPDRAFT_739547</name>
    <name evidence="2" type="ORF">FIBSPDRAFT_767737</name>
</gene>
<keyword evidence="4" id="KW-1185">Reference proteome</keyword>
<dbReference type="OrthoDB" id="3038990at2759"/>
<dbReference type="EMBL" id="KV417944">
    <property type="protein sequence ID" value="KZP04233.1"/>
    <property type="molecule type" value="Genomic_DNA"/>
</dbReference>
<dbReference type="Proteomes" id="UP000076532">
    <property type="component" value="Unassembled WGS sequence"/>
</dbReference>
<evidence type="ECO:0000313" key="2">
    <source>
        <dbReference type="EMBL" id="KZP04233.1"/>
    </source>
</evidence>
<dbReference type="EMBL" id="KV417542">
    <property type="protein sequence ID" value="KZP22132.1"/>
    <property type="molecule type" value="Genomic_DNA"/>
</dbReference>
<keyword evidence="1" id="KW-0812">Transmembrane</keyword>
<evidence type="ECO:0000313" key="3">
    <source>
        <dbReference type="EMBL" id="KZP22132.1"/>
    </source>
</evidence>
<organism evidence="3 4">
    <name type="scientific">Athelia psychrophila</name>
    <dbReference type="NCBI Taxonomy" id="1759441"/>
    <lineage>
        <taxon>Eukaryota</taxon>
        <taxon>Fungi</taxon>
        <taxon>Dikarya</taxon>
        <taxon>Basidiomycota</taxon>
        <taxon>Agaricomycotina</taxon>
        <taxon>Agaricomycetes</taxon>
        <taxon>Agaricomycetidae</taxon>
        <taxon>Atheliales</taxon>
        <taxon>Atheliaceae</taxon>
        <taxon>Athelia</taxon>
    </lineage>
</organism>
<evidence type="ECO:0000256" key="1">
    <source>
        <dbReference type="SAM" id="Phobius"/>
    </source>
</evidence>
<protein>
    <submittedName>
        <fullName evidence="3">Uncharacterized protein</fullName>
    </submittedName>
</protein>
<feature type="transmembrane region" description="Helical" evidence="1">
    <location>
        <begin position="91"/>
        <end position="113"/>
    </location>
</feature>
<dbReference type="AlphaFoldDB" id="A0A166KPS0"/>
<evidence type="ECO:0000313" key="4">
    <source>
        <dbReference type="Proteomes" id="UP000076532"/>
    </source>
</evidence>
<name>A0A166KPS0_9AGAM</name>